<dbReference type="eggNOG" id="COG1837">
    <property type="taxonomic scope" value="Bacteria"/>
</dbReference>
<keyword evidence="3" id="KW-1185">Reference proteome</keyword>
<keyword evidence="1" id="KW-0694">RNA-binding</keyword>
<dbReference type="GeneID" id="54120068"/>
<evidence type="ECO:0000256" key="1">
    <source>
        <dbReference type="ARBA" id="ARBA00022884"/>
    </source>
</evidence>
<organism evidence="2 3">
    <name type="scientific">Sharpea azabuensis</name>
    <dbReference type="NCBI Taxonomy" id="322505"/>
    <lineage>
        <taxon>Bacteria</taxon>
        <taxon>Bacillati</taxon>
        <taxon>Bacillota</taxon>
        <taxon>Erysipelotrichia</taxon>
        <taxon>Erysipelotrichales</taxon>
        <taxon>Coprobacillaceae</taxon>
        <taxon>Sharpea</taxon>
    </lineage>
</organism>
<accession>A0A1H6QUW2</accession>
<dbReference type="EMBL" id="FNYK01000004">
    <property type="protein sequence ID" value="SEI44724.1"/>
    <property type="molecule type" value="Genomic_DNA"/>
</dbReference>
<proteinExistence type="predicted"/>
<protein>
    <submittedName>
        <fullName evidence="2">KH domain-containing protein</fullName>
    </submittedName>
</protein>
<dbReference type="RefSeq" id="WP_033162665.1">
    <property type="nucleotide sequence ID" value="NZ_CACVPP010000008.1"/>
</dbReference>
<evidence type="ECO:0000313" key="3">
    <source>
        <dbReference type="Proteomes" id="UP000183028"/>
    </source>
</evidence>
<dbReference type="GO" id="GO:0003723">
    <property type="term" value="F:RNA binding"/>
    <property type="evidence" value="ECO:0007669"/>
    <property type="project" value="UniProtKB-KW"/>
</dbReference>
<gene>
    <name evidence="2" type="ORF">SAMN04487834_100449</name>
</gene>
<dbReference type="InterPro" id="IPR009019">
    <property type="entry name" value="KH_sf_prok-type"/>
</dbReference>
<dbReference type="STRING" id="322505.SAMN04487836_10236"/>
<dbReference type="Pfam" id="PF13083">
    <property type="entry name" value="KH_KhpA-B"/>
    <property type="match status" value="1"/>
</dbReference>
<evidence type="ECO:0000313" key="2">
    <source>
        <dbReference type="EMBL" id="SEI44724.1"/>
    </source>
</evidence>
<reference evidence="3" key="1">
    <citation type="submission" date="2016-10" db="EMBL/GenBank/DDBJ databases">
        <authorList>
            <person name="Varghese N."/>
            <person name="Submissions S."/>
        </authorList>
    </citation>
    <scope>NUCLEOTIDE SEQUENCE [LARGE SCALE GENOMIC DNA]</scope>
    <source>
        <strain evidence="3">DSM 20406</strain>
    </source>
</reference>
<name>A0A1H6QUW2_9FIRM</name>
<dbReference type="AlphaFoldDB" id="A0A1H6QUW2"/>
<dbReference type="OrthoDB" id="9812389at2"/>
<dbReference type="Proteomes" id="UP000183028">
    <property type="component" value="Unassembled WGS sequence"/>
</dbReference>
<sequence>MDYVKTLHDIAVELVHNKDRLEVREMPSLDEDTLTLVVYADHEDIARLIGRHGIMANSIRRLMSVPSRMNNKRLDIKFESYGEE</sequence>
<dbReference type="SUPFAM" id="SSF54814">
    <property type="entry name" value="Prokaryotic type KH domain (KH-domain type II)"/>
    <property type="match status" value="1"/>
</dbReference>